<evidence type="ECO:0000259" key="7">
    <source>
        <dbReference type="Pfam" id="PF17917"/>
    </source>
</evidence>
<reference evidence="8" key="1">
    <citation type="submission" date="2021-02" db="EMBL/GenBank/DDBJ databases">
        <authorList>
            <person name="Nowell W R."/>
        </authorList>
    </citation>
    <scope>NUCLEOTIDE SEQUENCE</scope>
    <source>
        <strain evidence="8">Ploen Becks lab</strain>
    </source>
</reference>
<dbReference type="SUPFAM" id="SSF56672">
    <property type="entry name" value="DNA/RNA polymerases"/>
    <property type="match status" value="1"/>
</dbReference>
<dbReference type="GO" id="GO:0004519">
    <property type="term" value="F:endonuclease activity"/>
    <property type="evidence" value="ECO:0007669"/>
    <property type="project" value="UniProtKB-KW"/>
</dbReference>
<evidence type="ECO:0000313" key="8">
    <source>
        <dbReference type="EMBL" id="CAF0863786.1"/>
    </source>
</evidence>
<dbReference type="InterPro" id="IPR041373">
    <property type="entry name" value="RT_RNaseH"/>
</dbReference>
<proteinExistence type="predicted"/>
<accession>A0A813WY55</accession>
<keyword evidence="5" id="KW-0378">Hydrolase</keyword>
<protein>
    <recommendedName>
        <fullName evidence="7">Reverse transcriptase RNase H-like domain-containing protein</fullName>
    </recommendedName>
</protein>
<dbReference type="InterPro" id="IPR043502">
    <property type="entry name" value="DNA/RNA_pol_sf"/>
</dbReference>
<dbReference type="EMBL" id="CAJNOC010001425">
    <property type="protein sequence ID" value="CAF0863786.1"/>
    <property type="molecule type" value="Genomic_DNA"/>
</dbReference>
<keyword evidence="3" id="KW-0540">Nuclease</keyword>
<dbReference type="Pfam" id="PF17917">
    <property type="entry name" value="RT_RNaseH"/>
    <property type="match status" value="1"/>
</dbReference>
<feature type="domain" description="Reverse transcriptase RNase H-like" evidence="7">
    <location>
        <begin position="429"/>
        <end position="511"/>
    </location>
</feature>
<keyword evidence="9" id="KW-1185">Reference proteome</keyword>
<evidence type="ECO:0000256" key="4">
    <source>
        <dbReference type="ARBA" id="ARBA00022759"/>
    </source>
</evidence>
<evidence type="ECO:0000256" key="3">
    <source>
        <dbReference type="ARBA" id="ARBA00022722"/>
    </source>
</evidence>
<keyword evidence="1" id="KW-0808">Transferase</keyword>
<keyword evidence="2" id="KW-0548">Nucleotidyltransferase</keyword>
<dbReference type="Proteomes" id="UP000663879">
    <property type="component" value="Unassembled WGS sequence"/>
</dbReference>
<dbReference type="CDD" id="cd09274">
    <property type="entry name" value="RNase_HI_RT_Ty3"/>
    <property type="match status" value="1"/>
</dbReference>
<dbReference type="GO" id="GO:0016787">
    <property type="term" value="F:hydrolase activity"/>
    <property type="evidence" value="ECO:0007669"/>
    <property type="project" value="UniProtKB-KW"/>
</dbReference>
<evidence type="ECO:0000256" key="6">
    <source>
        <dbReference type="ARBA" id="ARBA00022918"/>
    </source>
</evidence>
<dbReference type="AlphaFoldDB" id="A0A813WY55"/>
<dbReference type="PANTHER" id="PTHR37984:SF9">
    <property type="entry name" value="INTEGRASE CATALYTIC DOMAIN-CONTAINING PROTEIN"/>
    <property type="match status" value="1"/>
</dbReference>
<dbReference type="GO" id="GO:0003964">
    <property type="term" value="F:RNA-directed DNA polymerase activity"/>
    <property type="evidence" value="ECO:0007669"/>
    <property type="project" value="UniProtKB-KW"/>
</dbReference>
<comment type="caution">
    <text evidence="8">The sequence shown here is derived from an EMBL/GenBank/DDBJ whole genome shotgun (WGS) entry which is preliminary data.</text>
</comment>
<evidence type="ECO:0000256" key="5">
    <source>
        <dbReference type="ARBA" id="ARBA00022801"/>
    </source>
</evidence>
<dbReference type="PANTHER" id="PTHR37984">
    <property type="entry name" value="PROTEIN CBG26694"/>
    <property type="match status" value="1"/>
</dbReference>
<evidence type="ECO:0000256" key="2">
    <source>
        <dbReference type="ARBA" id="ARBA00022695"/>
    </source>
</evidence>
<dbReference type="InterPro" id="IPR050951">
    <property type="entry name" value="Retrovirus_Pol_polyprotein"/>
</dbReference>
<evidence type="ECO:0000313" key="9">
    <source>
        <dbReference type="Proteomes" id="UP000663879"/>
    </source>
</evidence>
<dbReference type="OrthoDB" id="8039770at2759"/>
<name>A0A813WY55_9BILA</name>
<sequence>MVFVQLSKDLIADYYNFLSISELIEENNLTFMDLPNEICTKLFELEEFYEVKIGSAVRNNFLYRTASIETIESTNDDNLFLFDQMEEDDIFGIVNFECEYLVETKDLDSDNTNNNQERSLIDIKIEPTQPIEIDFKMLEGSSVLIEQFDCDNNLNLNVRWNQWRERLEQYFVAGKITDDAQKKAFLFLFGGRRLNEIHNNLPAEVADAGADTEYKKSIARLKAYFEPKRNKVVEVYLFRQTKQNQNETIDQFVTRLRGLARYCEFGDTNIDDEILKQLIQGCSSNRVRRKILSEKKLNLTKALETCRLHDSVETQAGYFENKQRDFENEHVDLVGRHPMNKFKDKNNQPNTSKCYFSGGKYPHYNSCPAKGKKCNYCDKMNHFERCCPEVVLSVLDKEIKFKIDTGADINIIDESTFNRFNKLPKLKPKDTDQKVIIMCISRTLSDTEQRYSQIELEALAPVWSMERLEVCLIGKPFKLFCDNRAISLIFNNPLSKPPARIQRWELRLAPFEFKVIHVPGKGNIADFLSRHPLKARIDDNIDNDDYVNMIVDCSIPINLSKDEIKEETDKDLKLKKLK</sequence>
<evidence type="ECO:0000256" key="1">
    <source>
        <dbReference type="ARBA" id="ARBA00022679"/>
    </source>
</evidence>
<keyword evidence="4" id="KW-0255">Endonuclease</keyword>
<organism evidence="8 9">
    <name type="scientific">Brachionus calyciflorus</name>
    <dbReference type="NCBI Taxonomy" id="104777"/>
    <lineage>
        <taxon>Eukaryota</taxon>
        <taxon>Metazoa</taxon>
        <taxon>Spiralia</taxon>
        <taxon>Gnathifera</taxon>
        <taxon>Rotifera</taxon>
        <taxon>Eurotatoria</taxon>
        <taxon>Monogononta</taxon>
        <taxon>Pseudotrocha</taxon>
        <taxon>Ploima</taxon>
        <taxon>Brachionidae</taxon>
        <taxon>Brachionus</taxon>
    </lineage>
</organism>
<gene>
    <name evidence="8" type="ORF">OXX778_LOCUS9573</name>
</gene>
<keyword evidence="6" id="KW-0695">RNA-directed DNA polymerase</keyword>